<dbReference type="AlphaFoldDB" id="A0A081C211"/>
<reference evidence="1" key="1">
    <citation type="journal article" date="2015" name="PeerJ">
        <title>First genomic representation of candidate bacterial phylum KSB3 points to enhanced environmental sensing as a trigger of wastewater bulking.</title>
        <authorList>
            <person name="Sekiguchi Y."/>
            <person name="Ohashi A."/>
            <person name="Parks D.H."/>
            <person name="Yamauchi T."/>
            <person name="Tyson G.W."/>
            <person name="Hugenholtz P."/>
        </authorList>
    </citation>
    <scope>NUCLEOTIDE SEQUENCE [LARGE SCALE GENOMIC DNA]</scope>
</reference>
<evidence type="ECO:0000313" key="2">
    <source>
        <dbReference type="Proteomes" id="UP000030661"/>
    </source>
</evidence>
<accession>A0A081C211</accession>
<dbReference type="HOGENOM" id="CLU_304774_0_0_0"/>
<gene>
    <name evidence="1" type="ORF">U27_05590</name>
</gene>
<dbReference type="Gene3D" id="2.70.70.10">
    <property type="entry name" value="Glucose Permease (Domain IIA)"/>
    <property type="match status" value="1"/>
</dbReference>
<proteinExistence type="predicted"/>
<dbReference type="InterPro" id="IPR011055">
    <property type="entry name" value="Dup_hybrid_motif"/>
</dbReference>
<name>A0A081C211_VECG1</name>
<protein>
    <submittedName>
        <fullName evidence="1">Na+/solute symporter</fullName>
    </submittedName>
</protein>
<organism evidence="1">
    <name type="scientific">Vecturithrix granuli</name>
    <dbReference type="NCBI Taxonomy" id="1499967"/>
    <lineage>
        <taxon>Bacteria</taxon>
        <taxon>Candidatus Moduliflexota</taxon>
        <taxon>Candidatus Vecturitrichia</taxon>
        <taxon>Candidatus Vecturitrichales</taxon>
        <taxon>Candidatus Vecturitrichaceae</taxon>
        <taxon>Candidatus Vecturithrix</taxon>
    </lineage>
</organism>
<dbReference type="CDD" id="cd12797">
    <property type="entry name" value="M23_peptidase"/>
    <property type="match status" value="1"/>
</dbReference>
<evidence type="ECO:0000313" key="1">
    <source>
        <dbReference type="EMBL" id="GAK58616.1"/>
    </source>
</evidence>
<dbReference type="STRING" id="1499967.U27_05590"/>
<dbReference type="EMBL" id="DF820468">
    <property type="protein sequence ID" value="GAK58616.1"/>
    <property type="molecule type" value="Genomic_DNA"/>
</dbReference>
<dbReference type="Proteomes" id="UP000030661">
    <property type="component" value="Unassembled WGS sequence"/>
</dbReference>
<keyword evidence="2" id="KW-1185">Reference proteome</keyword>
<dbReference type="eggNOG" id="ENOG5030FQF">
    <property type="taxonomic scope" value="Bacteria"/>
</dbReference>
<sequence length="974" mass="109496">MSIGSILIQPQRISRIQSASKNTVLIDDTIRMGIRMLFDPKASQTILQIAGEAIQNTALRFQDRVSTRLNTAYKRLQNLIQPITDFFQSFDFDALEDNPDAGMQLAEQMLELFSNGVNSLSLDQLREYMTELIDILENDLGITGSFIEDEIWTFIADIINRLEEIPADAAREIRENRLDVAATLRRIQRHLRQEFAFPKPEAEKLARILLKLLRQTGIEDVATRAKCITKGLDDAMDAVSGINQVVQGIQPRSLGAAAADDSENESRYAWYATWLLQYKYRDIPLFEPDSFKDVKAFANKLKSPSNSDAVSRYIHSQFTEQEQSALNAYDGTSNPDDNLKNIILSVLNKLIQERQLDDLDAFGNVTLSEETREVRGSFIKDKELIRYNRMILEDVYPAELEKLPRSGWARFWYRVWELIKEGSGWPGEQVRVSNDGKYLMLGDKIMLSGTDVSWQNAPIFNVQGWAEGKKYYCFHHISKEFMEGWAWHSTWANDAIRTLWHLLYILQTGRAHFVPNLLNGLYDVAHGLTSGIARKPFSGFEFFSHKWLEWALGAPLTLTTAGSPQGAYTEASFINRLAFWFTVYMGDILNYAGPVTATNALRNLTLSFMTALNFRGPQDGPSTVPEHSAINYKELDGIVDAVVIGFTYWLASEVKREEYVHPFYPDDVPGRVWALWLAGGVGMGLFAGFVGTLIAEITAWAEDWALLGWTMLKTMPKVLIQFWPILYSLREGDTDDGKFNPTGGTEFTGYPQKVTNGTNTPSPYLLPYEAGKMINVGQGNLGVFSHNPRANKIHTSNPAPMQTYAYDFALDQAEEILASRPGTVVGFYESTPNDTGGDWNFIRIRHDVDDNGNAITPDPVHDRDVGGNVTRTFAVYGHGRQNGVTDAFARWSTPVPTANIIGTRVRRGQPIMLAGDTGTSFYNHLHMHVLPGKSGPTSIDANTTYAIPFIFQDVDGDGMCKALHWYESTNTRVT</sequence>